<keyword evidence="3" id="KW-1185">Reference proteome</keyword>
<dbReference type="EMBL" id="JBHSGW010000025">
    <property type="protein sequence ID" value="MFC4740380.1"/>
    <property type="molecule type" value="Genomic_DNA"/>
</dbReference>
<dbReference type="Proteomes" id="UP001595885">
    <property type="component" value="Unassembled WGS sequence"/>
</dbReference>
<protein>
    <submittedName>
        <fullName evidence="2">TlpA family protein disulfide reductase</fullName>
    </submittedName>
</protein>
<dbReference type="RefSeq" id="WP_379741633.1">
    <property type="nucleotide sequence ID" value="NZ_JBHSGW010000025.1"/>
</dbReference>
<sequence>MIKYLQLLPSILTIISLGFFTSCDKKHSDEDFTAYFGGEVIDPQTNYVLLLKDNEVVDTLFLDEKNRFLHKFDSLTPGLYTFKHQPEYQYVYFDKNDSLMVLINTRDFDNSIVFCGRGYEKNNYLMEMYLLNEKDRSSMYDVFFRNSKDFIKNIDSSFALRKKVYEKHKAKNEWNESFDSLALASLELPKYFVKEVYPYAHKFISGENVIDELPKDYYNHRKKIDFNNPTFANYYPYVNYVTSLLNNITFTEKKGDIDEFTLENSIKKLNIADTLIKNHKIKNTVLNGLAMRYLLEDQNMYNNATFINRYLEISTDKKMQKEINNIAASIHKLTVGKKLPTENFVDINNNPIALEKLIHNQTVIFFCTTNAESHLNSVHKKVFKLKEKYPNVDFIAVNIDDSYEEWKTKLEGFNHKNIIEIHAVDFEKIREDWVINKIHRTIVLNADGTIKNAFVNLFDVNFEKNLE</sequence>
<feature type="domain" description="Thioredoxin" evidence="1">
    <location>
        <begin position="333"/>
        <end position="467"/>
    </location>
</feature>
<evidence type="ECO:0000259" key="1">
    <source>
        <dbReference type="PROSITE" id="PS51352"/>
    </source>
</evidence>
<proteinExistence type="predicted"/>
<dbReference type="InterPro" id="IPR012336">
    <property type="entry name" value="Thioredoxin-like_fold"/>
</dbReference>
<dbReference type="PROSITE" id="PS51352">
    <property type="entry name" value="THIOREDOXIN_2"/>
    <property type="match status" value="1"/>
</dbReference>
<dbReference type="InterPro" id="IPR013766">
    <property type="entry name" value="Thioredoxin_domain"/>
</dbReference>
<dbReference type="SUPFAM" id="SSF52833">
    <property type="entry name" value="Thioredoxin-like"/>
    <property type="match status" value="1"/>
</dbReference>
<organism evidence="2 3">
    <name type="scientific">Flavobacterium ponti</name>
    <dbReference type="NCBI Taxonomy" id="665133"/>
    <lineage>
        <taxon>Bacteria</taxon>
        <taxon>Pseudomonadati</taxon>
        <taxon>Bacteroidota</taxon>
        <taxon>Flavobacteriia</taxon>
        <taxon>Flavobacteriales</taxon>
        <taxon>Flavobacteriaceae</taxon>
        <taxon>Flavobacterium</taxon>
    </lineage>
</organism>
<reference evidence="3" key="1">
    <citation type="journal article" date="2019" name="Int. J. Syst. Evol. Microbiol.">
        <title>The Global Catalogue of Microorganisms (GCM) 10K type strain sequencing project: providing services to taxonomists for standard genome sequencing and annotation.</title>
        <authorList>
            <consortium name="The Broad Institute Genomics Platform"/>
            <consortium name="The Broad Institute Genome Sequencing Center for Infectious Disease"/>
            <person name="Wu L."/>
            <person name="Ma J."/>
        </authorList>
    </citation>
    <scope>NUCLEOTIDE SEQUENCE [LARGE SCALE GENOMIC DNA]</scope>
    <source>
        <strain evidence="3">CCUG 50349</strain>
    </source>
</reference>
<accession>A0ABV9P656</accession>
<evidence type="ECO:0000313" key="3">
    <source>
        <dbReference type="Proteomes" id="UP001595885"/>
    </source>
</evidence>
<dbReference type="PROSITE" id="PS51257">
    <property type="entry name" value="PROKAR_LIPOPROTEIN"/>
    <property type="match status" value="1"/>
</dbReference>
<dbReference type="InterPro" id="IPR036249">
    <property type="entry name" value="Thioredoxin-like_sf"/>
</dbReference>
<evidence type="ECO:0000313" key="2">
    <source>
        <dbReference type="EMBL" id="MFC4740380.1"/>
    </source>
</evidence>
<gene>
    <name evidence="2" type="ORF">ACFO3U_10280</name>
</gene>
<name>A0ABV9P656_9FLAO</name>
<comment type="caution">
    <text evidence="2">The sequence shown here is derived from an EMBL/GenBank/DDBJ whole genome shotgun (WGS) entry which is preliminary data.</text>
</comment>
<dbReference type="Gene3D" id="3.40.30.10">
    <property type="entry name" value="Glutaredoxin"/>
    <property type="match status" value="1"/>
</dbReference>
<dbReference type="Pfam" id="PF13905">
    <property type="entry name" value="Thioredoxin_8"/>
    <property type="match status" value="1"/>
</dbReference>